<dbReference type="PROSITE" id="PS51194">
    <property type="entry name" value="HELICASE_CTER"/>
    <property type="match status" value="1"/>
</dbReference>
<evidence type="ECO:0000259" key="8">
    <source>
        <dbReference type="PROSITE" id="PS51194"/>
    </source>
</evidence>
<feature type="region of interest" description="Disordered" evidence="6">
    <location>
        <begin position="1"/>
        <end position="71"/>
    </location>
</feature>
<evidence type="ECO:0000259" key="7">
    <source>
        <dbReference type="PROSITE" id="PS51192"/>
    </source>
</evidence>
<keyword evidence="2" id="KW-0547">Nucleotide-binding</keyword>
<dbReference type="GO" id="GO:0046872">
    <property type="term" value="F:metal ion binding"/>
    <property type="evidence" value="ECO:0007669"/>
    <property type="project" value="UniProtKB-KW"/>
</dbReference>
<feature type="region of interest" description="Disordered" evidence="6">
    <location>
        <begin position="1120"/>
        <end position="1139"/>
    </location>
</feature>
<dbReference type="PANTHER" id="PTHR18934">
    <property type="entry name" value="ATP-DEPENDENT RNA HELICASE"/>
    <property type="match status" value="1"/>
</dbReference>
<dbReference type="PROSITE" id="PS51192">
    <property type="entry name" value="HELICASE_ATP_BIND_1"/>
    <property type="match status" value="1"/>
</dbReference>
<keyword evidence="4 9" id="KW-0347">Helicase</keyword>
<dbReference type="Pfam" id="PF21010">
    <property type="entry name" value="HA2_C"/>
    <property type="match status" value="1"/>
</dbReference>
<dbReference type="Gene3D" id="1.20.120.1080">
    <property type="match status" value="1"/>
</dbReference>
<dbReference type="GO" id="GO:0016787">
    <property type="term" value="F:hydrolase activity"/>
    <property type="evidence" value="ECO:0007669"/>
    <property type="project" value="UniProtKB-KW"/>
</dbReference>
<dbReference type="CDD" id="cd17979">
    <property type="entry name" value="DEXHc_DHX34"/>
    <property type="match status" value="1"/>
</dbReference>
<keyword evidence="5" id="KW-0067">ATP-binding</keyword>
<dbReference type="InterPro" id="IPR007502">
    <property type="entry name" value="Helicase-assoc_dom"/>
</dbReference>
<dbReference type="FunFam" id="3.40.50.300:FF:000725">
    <property type="entry name" value="probable ATP-dependent RNA helicase DHX34"/>
    <property type="match status" value="1"/>
</dbReference>
<gene>
    <name evidence="9" type="primary">DHX34</name>
    <name evidence="9" type="ORF">TNCT_384511</name>
</gene>
<protein>
    <submittedName>
        <fullName evidence="9">Probable ATP-dependent RNA helicase DHX34</fullName>
    </submittedName>
</protein>
<evidence type="ECO:0000256" key="3">
    <source>
        <dbReference type="ARBA" id="ARBA00022801"/>
    </source>
</evidence>
<dbReference type="AlphaFoldDB" id="A0A8X6GR13"/>
<name>A0A8X6GR13_TRICU</name>
<feature type="compositionally biased region" description="Basic and acidic residues" evidence="6">
    <location>
        <begin position="1120"/>
        <end position="1134"/>
    </location>
</feature>
<dbReference type="Pfam" id="PF00270">
    <property type="entry name" value="DEAD"/>
    <property type="match status" value="1"/>
</dbReference>
<evidence type="ECO:0000256" key="1">
    <source>
        <dbReference type="ARBA" id="ARBA00022723"/>
    </source>
</evidence>
<evidence type="ECO:0000313" key="9">
    <source>
        <dbReference type="EMBL" id="GFR09343.1"/>
    </source>
</evidence>
<proteinExistence type="predicted"/>
<feature type="domain" description="Helicase C-terminal" evidence="8">
    <location>
        <begin position="414"/>
        <end position="582"/>
    </location>
</feature>
<evidence type="ECO:0000256" key="2">
    <source>
        <dbReference type="ARBA" id="ARBA00022741"/>
    </source>
</evidence>
<evidence type="ECO:0000256" key="5">
    <source>
        <dbReference type="ARBA" id="ARBA00022840"/>
    </source>
</evidence>
<dbReference type="SMART" id="SM00487">
    <property type="entry name" value="DEXDc"/>
    <property type="match status" value="1"/>
</dbReference>
<dbReference type="InterPro" id="IPR001650">
    <property type="entry name" value="Helicase_C-like"/>
</dbReference>
<organism evidence="9 10">
    <name type="scientific">Trichonephila clavata</name>
    <name type="common">Joro spider</name>
    <name type="synonym">Nephila clavata</name>
    <dbReference type="NCBI Taxonomy" id="2740835"/>
    <lineage>
        <taxon>Eukaryota</taxon>
        <taxon>Metazoa</taxon>
        <taxon>Ecdysozoa</taxon>
        <taxon>Arthropoda</taxon>
        <taxon>Chelicerata</taxon>
        <taxon>Arachnida</taxon>
        <taxon>Araneae</taxon>
        <taxon>Araneomorphae</taxon>
        <taxon>Entelegynae</taxon>
        <taxon>Araneoidea</taxon>
        <taxon>Nephilidae</taxon>
        <taxon>Trichonephila</taxon>
    </lineage>
</organism>
<evidence type="ECO:0000256" key="4">
    <source>
        <dbReference type="ARBA" id="ARBA00022806"/>
    </source>
</evidence>
<dbReference type="InterPro" id="IPR018527">
    <property type="entry name" value="Rubredoxin_Fe_BS"/>
</dbReference>
<evidence type="ECO:0000256" key="6">
    <source>
        <dbReference type="SAM" id="MobiDB-lite"/>
    </source>
</evidence>
<dbReference type="Pfam" id="PF04408">
    <property type="entry name" value="WHD_HA2"/>
    <property type="match status" value="1"/>
</dbReference>
<reference evidence="9" key="1">
    <citation type="submission" date="2020-07" db="EMBL/GenBank/DDBJ databases">
        <title>Multicomponent nature underlies the extraordinary mechanical properties of spider dragline silk.</title>
        <authorList>
            <person name="Kono N."/>
            <person name="Nakamura H."/>
            <person name="Mori M."/>
            <person name="Yoshida Y."/>
            <person name="Ohtoshi R."/>
            <person name="Malay A.D."/>
            <person name="Moran D.A.P."/>
            <person name="Tomita M."/>
            <person name="Numata K."/>
            <person name="Arakawa K."/>
        </authorList>
    </citation>
    <scope>NUCLEOTIDE SEQUENCE</scope>
</reference>
<dbReference type="Pfam" id="PF00271">
    <property type="entry name" value="Helicase_C"/>
    <property type="match status" value="1"/>
</dbReference>
<dbReference type="PROSITE" id="PS00202">
    <property type="entry name" value="RUBREDOXIN"/>
    <property type="match status" value="1"/>
</dbReference>
<dbReference type="GO" id="GO:0004386">
    <property type="term" value="F:helicase activity"/>
    <property type="evidence" value="ECO:0007669"/>
    <property type="project" value="UniProtKB-KW"/>
</dbReference>
<evidence type="ECO:0000313" key="10">
    <source>
        <dbReference type="Proteomes" id="UP000887116"/>
    </source>
</evidence>
<feature type="compositionally biased region" description="Basic residues" evidence="6">
    <location>
        <begin position="1"/>
        <end position="13"/>
    </location>
</feature>
<keyword evidence="3" id="KW-0378">Hydrolase</keyword>
<dbReference type="InterPro" id="IPR027417">
    <property type="entry name" value="P-loop_NTPase"/>
</dbReference>
<comment type="caution">
    <text evidence="9">The sequence shown here is derived from an EMBL/GenBank/DDBJ whole genome shotgun (WGS) entry which is preliminary data.</text>
</comment>
<dbReference type="SMART" id="SM00490">
    <property type="entry name" value="HELICc"/>
    <property type="match status" value="1"/>
</dbReference>
<dbReference type="SUPFAM" id="SSF52540">
    <property type="entry name" value="P-loop containing nucleoside triphosphate hydrolases"/>
    <property type="match status" value="1"/>
</dbReference>
<dbReference type="Proteomes" id="UP000887116">
    <property type="component" value="Unassembled WGS sequence"/>
</dbReference>
<dbReference type="SMART" id="SM00847">
    <property type="entry name" value="HA2"/>
    <property type="match status" value="1"/>
</dbReference>
<dbReference type="InterPro" id="IPR056382">
    <property type="entry name" value="DHX34_Znf-C2H2"/>
</dbReference>
<dbReference type="Pfam" id="PF24485">
    <property type="entry name" value="zf-C2H2_DHX34"/>
    <property type="match status" value="1"/>
</dbReference>
<sequence length="1169" mass="134888">MMDKHKKKHHRSKDKSPNYTKRSSSNLYYNNDEDDDYRNIKTREKRSKTSETQKNSEDVADGTSKPSTSKQVYLKDTSPDFLWTEYRSTLNKIFFHDRGKIKRNTSQYDEFWIFLKKYQEVQQKAAMKKLLESDGTSSKTKPKVDFSIDSEELNNMMMRGHLFRDDTESPLNQARLVEFAYIIELYLNCLKKQEETRLKKLKEAQENLPISKYRTEILRAVENNQVVLVAGDTGCGKSTQVPQYLMAAGYDSIACTQPRRIACISLCKRVAYETQNEYKSEVGYQIRFEKSKTQHTKILFLTEGLLLRQVSSDPMLSMYKVVILDEVHERHLSCDFLLGIMKCLTIQRPDLKILLMSATINIELFSDYFNNCPVIQVPGRLFPIQVKYYPVSTEELKSSTGKLNPAPYIRILNLIDQKYPEDERGDVLIFLSGMTEISIVVEAAKAYAEKSSKWIILPLHSTLSIEDQDKVFDIAPESVRKCIISTNVAETSITIDGVRFVVDSGKVKEMSYHPVCHMQRLQEFWISKASAEQRKGRAGRTGPGVCFRLYSQKEYDGLAAYTKPEIQRVPLDSLLLQLLSMGLPNARKFPFLEPPDPSSIEESLQNLKSQGALTEEEELTPMGSMLSKLPVDVTIGKMLIHGCMFSVIEPMLSLAAALSVQSPFTNRSVRDPEMRAARESFESDHGDPFTLLNAFHRWLEVKVERQNSRKWCRRKGLEEQRFYEMTKLRRQFKELLKDSGILPEEFVHTSSQQRSSRHGELSHLRDMKRQFHQAPRKRKVLRLESEHFYNEDEDSDDGRIDIQNIDFWISNNSWQVQLLSSKSQVSSYRDMVCLKFVVCNALYPRFAIADVHNTYNNSTDQHFHTKGKPFAVLHPNGTLALKPEYLQLRETDIVELKNIRTVTPLSRKHQIVSFLSLLETTKPFLVNCLRVPAAHTLLLCSHSLDTNQNFTRIICDGWIELRFPETESIQDFVYQSFNIRDSWQKLLQKAFEEFTMDKETKAEEIHKMGKRIFELIAEFFHTEIIHSVRRLLAADIKNLYVGPQGGEVPVAVGLLDDAQTAQENKVKGGLQIKPYLTYNCLVDLEDKYLQYIQKHWTCPSCGKEMVATILDQIRHKETCEGQNEKSVDVPEETNKGPPKKSYFCSVCEKELLLTLPEILRHKRSHSSSS</sequence>
<feature type="domain" description="Helicase ATP-binding" evidence="7">
    <location>
        <begin position="218"/>
        <end position="378"/>
    </location>
</feature>
<dbReference type="InterPro" id="IPR011545">
    <property type="entry name" value="DEAD/DEAH_box_helicase_dom"/>
</dbReference>
<keyword evidence="10" id="KW-1185">Reference proteome</keyword>
<dbReference type="EMBL" id="BMAO01036254">
    <property type="protein sequence ID" value="GFR09343.1"/>
    <property type="molecule type" value="Genomic_DNA"/>
</dbReference>
<dbReference type="GO" id="GO:0003723">
    <property type="term" value="F:RNA binding"/>
    <property type="evidence" value="ECO:0007669"/>
    <property type="project" value="TreeGrafter"/>
</dbReference>
<keyword evidence="1" id="KW-0479">Metal-binding</keyword>
<dbReference type="FunFam" id="3.40.50.300:FF:000540">
    <property type="entry name" value="probable ATP-dependent RNA helicase DHX34"/>
    <property type="match status" value="1"/>
</dbReference>
<dbReference type="Gene3D" id="3.40.50.300">
    <property type="entry name" value="P-loop containing nucleotide triphosphate hydrolases"/>
    <property type="match status" value="2"/>
</dbReference>
<dbReference type="OrthoDB" id="6418811at2759"/>
<dbReference type="PANTHER" id="PTHR18934:SF221">
    <property type="entry name" value="ATP-DEPENDENT RNA HELICASE DHX34-RELATED"/>
    <property type="match status" value="1"/>
</dbReference>
<feature type="compositionally biased region" description="Basic and acidic residues" evidence="6">
    <location>
        <begin position="37"/>
        <end position="57"/>
    </location>
</feature>
<dbReference type="GO" id="GO:0005524">
    <property type="term" value="F:ATP binding"/>
    <property type="evidence" value="ECO:0007669"/>
    <property type="project" value="UniProtKB-KW"/>
</dbReference>
<dbReference type="InterPro" id="IPR014001">
    <property type="entry name" value="Helicase_ATP-bd"/>
</dbReference>
<dbReference type="InterPro" id="IPR048333">
    <property type="entry name" value="HA2_WH"/>
</dbReference>
<accession>A0A8X6GR13</accession>
<dbReference type="CDD" id="cd18791">
    <property type="entry name" value="SF2_C_RHA"/>
    <property type="match status" value="1"/>
</dbReference>
<dbReference type="FunFam" id="1.20.120.1080:FF:000005">
    <property type="entry name" value="ATP-dependent helicase HrpA"/>
    <property type="match status" value="1"/>
</dbReference>